<dbReference type="Proteomes" id="UP000218785">
    <property type="component" value="Chromosome"/>
</dbReference>
<name>A0A1Z4N4D3_9CYAN</name>
<evidence type="ECO:0000313" key="1">
    <source>
        <dbReference type="EMBL" id="BAZ00599.1"/>
    </source>
</evidence>
<accession>A0A1Z4N4D3</accession>
<dbReference type="Pfam" id="PF13489">
    <property type="entry name" value="Methyltransf_23"/>
    <property type="match status" value="1"/>
</dbReference>
<gene>
    <name evidence="1" type="ORF">NIES37_45940</name>
</gene>
<reference evidence="1 2" key="1">
    <citation type="submission" date="2017-06" db="EMBL/GenBank/DDBJ databases">
        <title>Genome sequencing of cyanobaciteial culture collection at National Institute for Environmental Studies (NIES).</title>
        <authorList>
            <person name="Hirose Y."/>
            <person name="Shimura Y."/>
            <person name="Fujisawa T."/>
            <person name="Nakamura Y."/>
            <person name="Kawachi M."/>
        </authorList>
    </citation>
    <scope>NUCLEOTIDE SEQUENCE [LARGE SCALE GENOMIC DNA]</scope>
    <source>
        <strain evidence="1 2">NIES-37</strain>
    </source>
</reference>
<proteinExistence type="predicted"/>
<evidence type="ECO:0008006" key="3">
    <source>
        <dbReference type="Google" id="ProtNLM"/>
    </source>
</evidence>
<dbReference type="Gene3D" id="3.40.50.150">
    <property type="entry name" value="Vaccinia Virus protein VP39"/>
    <property type="match status" value="1"/>
</dbReference>
<evidence type="ECO:0000313" key="2">
    <source>
        <dbReference type="Proteomes" id="UP000218785"/>
    </source>
</evidence>
<sequence>MPICLDCSKFIDNNCSAYIQASQILGREMPPPPLGGCEIPIVENYLPFIQEGMKVLEIGCGSWSLIKDYCQTVGASYEGIDSLVEYFGKKTVATRIENLADLSFPNDFFDLVIGNQTMEHWAENGCTLKWGLFQCFRTCKYLGRVLMNVPIHFHGTREFMLGDLDKIRSLFTPFSGSVAIEKWGYPDASIPCLFTHPGYWKLYNKPAYILDIQAIKDRPLPQGYSNRGASYGRLAQLLNYPPSYNIYRLLRRMGLFTQDYAFSAPIKADIT</sequence>
<dbReference type="RefSeq" id="WP_096579602.1">
    <property type="nucleotide sequence ID" value="NZ_CAWNJS010000001.1"/>
</dbReference>
<protein>
    <recommendedName>
        <fullName evidence="3">Methyltransferase type 11 domain-containing protein</fullName>
    </recommendedName>
</protein>
<dbReference type="KEGG" id="ttq:NIES37_45940"/>
<organism evidence="1 2">
    <name type="scientific">Tolypothrix tenuis PCC 7101</name>
    <dbReference type="NCBI Taxonomy" id="231146"/>
    <lineage>
        <taxon>Bacteria</taxon>
        <taxon>Bacillati</taxon>
        <taxon>Cyanobacteriota</taxon>
        <taxon>Cyanophyceae</taxon>
        <taxon>Nostocales</taxon>
        <taxon>Tolypothrichaceae</taxon>
        <taxon>Tolypothrix</taxon>
    </lineage>
</organism>
<dbReference type="InterPro" id="IPR029063">
    <property type="entry name" value="SAM-dependent_MTases_sf"/>
</dbReference>
<dbReference type="AlphaFoldDB" id="A0A1Z4N4D3"/>
<dbReference type="EMBL" id="AP018248">
    <property type="protein sequence ID" value="BAZ00599.1"/>
    <property type="molecule type" value="Genomic_DNA"/>
</dbReference>
<keyword evidence="2" id="KW-1185">Reference proteome</keyword>
<dbReference type="SUPFAM" id="SSF53335">
    <property type="entry name" value="S-adenosyl-L-methionine-dependent methyltransferases"/>
    <property type="match status" value="1"/>
</dbReference>